<proteinExistence type="predicted"/>
<dbReference type="KEGG" id="pvac:HC248_01819"/>
<reference evidence="1 2" key="1">
    <citation type="submission" date="2020-04" db="EMBL/GenBank/DDBJ databases">
        <title>Complete genome of a Psychrophilic, Marine, Gas Vacuolate Bacterium Polaromonas vacuolata KCTC 22033T.</title>
        <authorList>
            <person name="Hwang K."/>
            <person name="Kim K.M."/>
        </authorList>
    </citation>
    <scope>NUCLEOTIDE SEQUENCE [LARGE SCALE GENOMIC DNA]</scope>
    <source>
        <strain evidence="1 2">KCTC 22033</strain>
    </source>
</reference>
<dbReference type="Gene3D" id="3.30.565.10">
    <property type="entry name" value="Histidine kinase-like ATPase, C-terminal domain"/>
    <property type="match status" value="1"/>
</dbReference>
<organism evidence="1 2">
    <name type="scientific">Polaromonas vacuolata</name>
    <dbReference type="NCBI Taxonomy" id="37448"/>
    <lineage>
        <taxon>Bacteria</taxon>
        <taxon>Pseudomonadati</taxon>
        <taxon>Pseudomonadota</taxon>
        <taxon>Betaproteobacteria</taxon>
        <taxon>Burkholderiales</taxon>
        <taxon>Comamonadaceae</taxon>
        <taxon>Polaromonas</taxon>
    </lineage>
</organism>
<dbReference type="AlphaFoldDB" id="A0A6H2H9N8"/>
<dbReference type="SUPFAM" id="SSF55874">
    <property type="entry name" value="ATPase domain of HSP90 chaperone/DNA topoisomerase II/histidine kinase"/>
    <property type="match status" value="1"/>
</dbReference>
<keyword evidence="2" id="KW-1185">Reference proteome</keyword>
<sequence>MLRHLFKPIDKSEPREKVSHALAIQRMQAHIDALEEERRCLFSLSESPFSLITLKFSCSLASLSPLDLVYASSNVSNILATTTSTLIQNPLLILEYLTPASARRIKRQWQVSVKRMQPFNELICLALRSDAHWLQVQVMPARREKKLVWECFALDVTALHNDHEAQKKILHDQLISLDKLSVHTRMQLQTIIDSIQKMQQDESVSGGVNLEQISHNCIQLTEILDEVMDTAASVLDKVRLTDDEFLLTPWLESLASTWQHFAADRALSFTLSLDNCEHVVQTDRNRLALVLRRLFFSTIATAQPGEVRVHVACQTKAQQLHTTVAISSLHKKDGIGVSHSSLLDFYDAEIEIPSTLTWTQQMARRLGGSVGTSSVEDGRFTFQLRINLPLAHAPVEITKTAAAAQ</sequence>
<accession>A0A6H2H9N8</accession>
<protein>
    <recommendedName>
        <fullName evidence="3">Histidine kinase</fullName>
    </recommendedName>
</protein>
<evidence type="ECO:0000313" key="2">
    <source>
        <dbReference type="Proteomes" id="UP000502041"/>
    </source>
</evidence>
<gene>
    <name evidence="1" type="ORF">HC248_01819</name>
</gene>
<name>A0A6H2H9N8_9BURK</name>
<evidence type="ECO:0000313" key="1">
    <source>
        <dbReference type="EMBL" id="QJC56513.1"/>
    </source>
</evidence>
<dbReference type="EMBL" id="CP051461">
    <property type="protein sequence ID" value="QJC56513.1"/>
    <property type="molecule type" value="Genomic_DNA"/>
</dbReference>
<dbReference type="Proteomes" id="UP000502041">
    <property type="component" value="Chromosome"/>
</dbReference>
<evidence type="ECO:0008006" key="3">
    <source>
        <dbReference type="Google" id="ProtNLM"/>
    </source>
</evidence>
<dbReference type="InterPro" id="IPR036890">
    <property type="entry name" value="HATPase_C_sf"/>
</dbReference>